<dbReference type="EMBL" id="LTDM01000005">
    <property type="protein sequence ID" value="OLS03582.1"/>
    <property type="molecule type" value="Genomic_DNA"/>
</dbReference>
<evidence type="ECO:0000313" key="12">
    <source>
        <dbReference type="EMBL" id="OLS03582.1"/>
    </source>
</evidence>
<accession>A0A1U7M8D9</accession>
<feature type="domain" description="ABC transporter" evidence="10">
    <location>
        <begin position="492"/>
        <end position="728"/>
    </location>
</feature>
<dbReference type="CDD" id="cd18548">
    <property type="entry name" value="ABC_6TM_Tm287_like"/>
    <property type="match status" value="1"/>
</dbReference>
<evidence type="ECO:0000256" key="2">
    <source>
        <dbReference type="ARBA" id="ARBA00022448"/>
    </source>
</evidence>
<evidence type="ECO:0000256" key="1">
    <source>
        <dbReference type="ARBA" id="ARBA00004651"/>
    </source>
</evidence>
<dbReference type="InterPro" id="IPR003439">
    <property type="entry name" value="ABC_transporter-like_ATP-bd"/>
</dbReference>
<dbReference type="InterPro" id="IPR027417">
    <property type="entry name" value="P-loop_NTPase"/>
</dbReference>
<keyword evidence="6 12" id="KW-0067">ATP-binding</keyword>
<dbReference type="Pfam" id="PF00664">
    <property type="entry name" value="ABC_membrane"/>
    <property type="match status" value="1"/>
</dbReference>
<evidence type="ECO:0000256" key="5">
    <source>
        <dbReference type="ARBA" id="ARBA00022741"/>
    </source>
</evidence>
<comment type="subcellular location">
    <subcellularLocation>
        <location evidence="1">Cell membrane</location>
        <topology evidence="1">Multi-pass membrane protein</topology>
    </subcellularLocation>
</comment>
<dbReference type="InterPro" id="IPR011527">
    <property type="entry name" value="ABC1_TM_dom"/>
</dbReference>
<feature type="transmembrane region" description="Helical" evidence="9">
    <location>
        <begin position="314"/>
        <end position="337"/>
    </location>
</feature>
<dbReference type="GO" id="GO:0005886">
    <property type="term" value="C:plasma membrane"/>
    <property type="evidence" value="ECO:0007669"/>
    <property type="project" value="UniProtKB-SubCell"/>
</dbReference>
<feature type="transmembrane region" description="Helical" evidence="9">
    <location>
        <begin position="437"/>
        <end position="456"/>
    </location>
</feature>
<evidence type="ECO:0000256" key="6">
    <source>
        <dbReference type="ARBA" id="ARBA00022840"/>
    </source>
</evidence>
<comment type="caution">
    <text evidence="12">The sequence shown here is derived from an EMBL/GenBank/DDBJ whole genome shotgun (WGS) entry which is preliminary data.</text>
</comment>
<dbReference type="PROSITE" id="PS50929">
    <property type="entry name" value="ABC_TM1F"/>
    <property type="match status" value="1"/>
</dbReference>
<dbReference type="PANTHER" id="PTHR24221">
    <property type="entry name" value="ATP-BINDING CASSETTE SUB-FAMILY B"/>
    <property type="match status" value="1"/>
</dbReference>
<dbReference type="Proteomes" id="UP000186112">
    <property type="component" value="Unassembled WGS sequence"/>
</dbReference>
<feature type="transmembrane region" description="Helical" evidence="9">
    <location>
        <begin position="394"/>
        <end position="417"/>
    </location>
</feature>
<dbReference type="SUPFAM" id="SSF52540">
    <property type="entry name" value="P-loop containing nucleoside triphosphate hydrolases"/>
    <property type="match status" value="1"/>
</dbReference>
<dbReference type="PROSITE" id="PS00211">
    <property type="entry name" value="ABC_TRANSPORTER_1"/>
    <property type="match status" value="1"/>
</dbReference>
<proteinExistence type="predicted"/>
<organism evidence="12 13">
    <name type="scientific">Tissierella creatinophila DSM 6911</name>
    <dbReference type="NCBI Taxonomy" id="1123403"/>
    <lineage>
        <taxon>Bacteria</taxon>
        <taxon>Bacillati</taxon>
        <taxon>Bacillota</taxon>
        <taxon>Tissierellia</taxon>
        <taxon>Tissierellales</taxon>
        <taxon>Tissierellaceae</taxon>
        <taxon>Tissierella</taxon>
    </lineage>
</organism>
<evidence type="ECO:0000259" key="11">
    <source>
        <dbReference type="PROSITE" id="PS50929"/>
    </source>
</evidence>
<keyword evidence="8 9" id="KW-0472">Membrane</keyword>
<evidence type="ECO:0000256" key="3">
    <source>
        <dbReference type="ARBA" id="ARBA00022475"/>
    </source>
</evidence>
<evidence type="ECO:0000256" key="9">
    <source>
        <dbReference type="SAM" id="Phobius"/>
    </source>
</evidence>
<dbReference type="GO" id="GO:0005524">
    <property type="term" value="F:ATP binding"/>
    <property type="evidence" value="ECO:0007669"/>
    <property type="project" value="UniProtKB-KW"/>
</dbReference>
<evidence type="ECO:0000313" key="13">
    <source>
        <dbReference type="Proteomes" id="UP000186112"/>
    </source>
</evidence>
<dbReference type="InterPro" id="IPR039421">
    <property type="entry name" value="Type_1_exporter"/>
</dbReference>
<feature type="transmembrane region" description="Helical" evidence="9">
    <location>
        <begin position="289"/>
        <end position="308"/>
    </location>
</feature>
<evidence type="ECO:0000256" key="7">
    <source>
        <dbReference type="ARBA" id="ARBA00022989"/>
    </source>
</evidence>
<reference evidence="12 13" key="1">
    <citation type="submission" date="2016-02" db="EMBL/GenBank/DDBJ databases">
        <title>Genome sequence of Tissierella creatinophila DSM 6911.</title>
        <authorList>
            <person name="Poehlein A."/>
            <person name="Daniel R."/>
        </authorList>
    </citation>
    <scope>NUCLEOTIDE SEQUENCE [LARGE SCALE GENOMIC DNA]</scope>
    <source>
        <strain evidence="12 13">DSM 6911</strain>
    </source>
</reference>
<sequence>MLKLFKEFKPFTISLILIVALLFSQAMADLSLPDYMSNIVNVGIQQNGIENSVPEVIRKKEMETIKLFLKDDELEVLDNNYRLISKENLEEKEYKILQKKYEVLKDEPLYVLENKDKTQIEKMDNFLARSILAVNAIKSGEVPFPNLPDGVDPFTALGSLPQEQLEMIKLEIDEKFETLPEAMINQSAIVYIKDEYKAIGISIQKIQSNYIISIGGIMLLIAFLGMLAAIAVGFLSSKVASKLSRNLRDKVFTKVSSFSNSEFDNFSTASLITRSTNDIQQIQQFTVMMLRMVVYAPILGIGGVIRAIRTNASMAWIVGVGVGGILILLIAIFSVAIPRFKRIQKLVDKVNLVMRESLTGMLVIRAFNTKKYEEEKFDRANEELTNTNLFVSRIMITLMPTMNLIMNGVILLIVWVGAKEISNSNIQVGDMMAFMQYAMQIIMSFLMLSMVSVILPRASVSAGRIMDILNTEVSIKDPQNPKTIDGKTKGLIEFRNVGFKYPGAEECVIKDINFTAKPGETVAFIGSTGSGKSTIINLIPRFYDVTEGEILLDNVDIRDLSLHDLRNRIGYTPQKSTLFSGTIESNIKYGKNEDIDYKAVLEAVETSKSKEFIDGKEDGLNTEISQGGTNVSGGQKQRLSIARTIAKKPEIVIFDDSFSALDFKTDASLRLALDERLKESTILIVGQRINTIKNAQKIIVLDEGKIVGMGTHKQLLKTCDVYKQIALSQLSEEELAI</sequence>
<dbReference type="PANTHER" id="PTHR24221:SF276">
    <property type="entry name" value="ABC TRANSPORTER, ATP-BINDING_PERMEASE PROTEIN"/>
    <property type="match status" value="1"/>
</dbReference>
<dbReference type="RefSeq" id="WP_075724672.1">
    <property type="nucleotide sequence ID" value="NZ_LTDM01000005.1"/>
</dbReference>
<dbReference type="GO" id="GO:0140359">
    <property type="term" value="F:ABC-type transporter activity"/>
    <property type="evidence" value="ECO:0007669"/>
    <property type="project" value="InterPro"/>
</dbReference>
<keyword evidence="13" id="KW-1185">Reference proteome</keyword>
<gene>
    <name evidence="12" type="ORF">TICRE_04390</name>
</gene>
<feature type="domain" description="ABC transmembrane type-1" evidence="11">
    <location>
        <begin position="197"/>
        <end position="457"/>
    </location>
</feature>
<evidence type="ECO:0000256" key="8">
    <source>
        <dbReference type="ARBA" id="ARBA00023136"/>
    </source>
</evidence>
<protein>
    <submittedName>
        <fullName evidence="12">Putative ABC transporter ATP-binding protein</fullName>
    </submittedName>
</protein>
<dbReference type="InterPro" id="IPR036640">
    <property type="entry name" value="ABC1_TM_sf"/>
</dbReference>
<dbReference type="Gene3D" id="1.20.1560.10">
    <property type="entry name" value="ABC transporter type 1, transmembrane domain"/>
    <property type="match status" value="1"/>
</dbReference>
<feature type="transmembrane region" description="Helical" evidence="9">
    <location>
        <begin position="210"/>
        <end position="235"/>
    </location>
</feature>
<dbReference type="FunFam" id="3.40.50.300:FF:000854">
    <property type="entry name" value="Multidrug ABC transporter ATP-binding protein"/>
    <property type="match status" value="1"/>
</dbReference>
<evidence type="ECO:0000259" key="10">
    <source>
        <dbReference type="PROSITE" id="PS50893"/>
    </source>
</evidence>
<keyword evidence="2" id="KW-0813">Transport</keyword>
<dbReference type="Pfam" id="PF00005">
    <property type="entry name" value="ABC_tran"/>
    <property type="match status" value="1"/>
</dbReference>
<dbReference type="SUPFAM" id="SSF90123">
    <property type="entry name" value="ABC transporter transmembrane region"/>
    <property type="match status" value="1"/>
</dbReference>
<name>A0A1U7M8D9_TISCR</name>
<dbReference type="InterPro" id="IPR017871">
    <property type="entry name" value="ABC_transporter-like_CS"/>
</dbReference>
<dbReference type="Gene3D" id="3.40.50.300">
    <property type="entry name" value="P-loop containing nucleotide triphosphate hydrolases"/>
    <property type="match status" value="1"/>
</dbReference>
<dbReference type="InterPro" id="IPR003593">
    <property type="entry name" value="AAA+_ATPase"/>
</dbReference>
<dbReference type="OrthoDB" id="9762778at2"/>
<evidence type="ECO:0000256" key="4">
    <source>
        <dbReference type="ARBA" id="ARBA00022692"/>
    </source>
</evidence>
<dbReference type="PROSITE" id="PS50893">
    <property type="entry name" value="ABC_TRANSPORTER_2"/>
    <property type="match status" value="1"/>
</dbReference>
<keyword evidence="3" id="KW-1003">Cell membrane</keyword>
<dbReference type="GO" id="GO:0016887">
    <property type="term" value="F:ATP hydrolysis activity"/>
    <property type="evidence" value="ECO:0007669"/>
    <property type="project" value="InterPro"/>
</dbReference>
<keyword evidence="7 9" id="KW-1133">Transmembrane helix</keyword>
<keyword evidence="4 9" id="KW-0812">Transmembrane</keyword>
<dbReference type="AlphaFoldDB" id="A0A1U7M8D9"/>
<keyword evidence="5" id="KW-0547">Nucleotide-binding</keyword>
<dbReference type="SMART" id="SM00382">
    <property type="entry name" value="AAA"/>
    <property type="match status" value="1"/>
</dbReference>